<protein>
    <submittedName>
        <fullName evidence="1">Uncharacterized protein</fullName>
    </submittedName>
</protein>
<name>F4PHN7_CACFS</name>
<organism evidence="1 2">
    <name type="scientific">Cavenderia fasciculata</name>
    <name type="common">Slime mold</name>
    <name type="synonym">Dictyostelium fasciculatum</name>
    <dbReference type="NCBI Taxonomy" id="261658"/>
    <lineage>
        <taxon>Eukaryota</taxon>
        <taxon>Amoebozoa</taxon>
        <taxon>Evosea</taxon>
        <taxon>Eumycetozoa</taxon>
        <taxon>Dictyostelia</taxon>
        <taxon>Acytosteliales</taxon>
        <taxon>Cavenderiaceae</taxon>
        <taxon>Cavenderia</taxon>
    </lineage>
</organism>
<dbReference type="RefSeq" id="XP_004363072.1">
    <property type="nucleotide sequence ID" value="XM_004363015.1"/>
</dbReference>
<sequence>MTDNPGTVVQFHGGFWHGGPLCVTNDPILHEQRFKRTLASDTAILAKYDMIIAWEIPVGHRIRLGLENYVKSYKQGYPIDINDYALPASASKTKKKDDNNNISK</sequence>
<dbReference type="EMBL" id="GL883006">
    <property type="protein sequence ID" value="EGG25221.1"/>
    <property type="molecule type" value="Genomic_DNA"/>
</dbReference>
<evidence type="ECO:0000313" key="1">
    <source>
        <dbReference type="EMBL" id="EGG25221.1"/>
    </source>
</evidence>
<accession>F4PHN7</accession>
<proteinExistence type="predicted"/>
<keyword evidence="2" id="KW-1185">Reference proteome</keyword>
<reference evidence="2" key="1">
    <citation type="journal article" date="2011" name="Genome Res.">
        <title>Phylogeny-wide analysis of social amoeba genomes highlights ancient origins for complex intercellular communication.</title>
        <authorList>
            <person name="Heidel A.J."/>
            <person name="Lawal H.M."/>
            <person name="Felder M."/>
            <person name="Schilde C."/>
            <person name="Helps N.R."/>
            <person name="Tunggal B."/>
            <person name="Rivero F."/>
            <person name="John U."/>
            <person name="Schleicher M."/>
            <person name="Eichinger L."/>
            <person name="Platzer M."/>
            <person name="Noegel A.A."/>
            <person name="Schaap P."/>
            <person name="Gloeckner G."/>
        </authorList>
    </citation>
    <scope>NUCLEOTIDE SEQUENCE [LARGE SCALE GENOMIC DNA]</scope>
    <source>
        <strain evidence="2">SH3</strain>
    </source>
</reference>
<evidence type="ECO:0000313" key="2">
    <source>
        <dbReference type="Proteomes" id="UP000007797"/>
    </source>
</evidence>
<dbReference type="KEGG" id="dfa:DFA_03469"/>
<gene>
    <name evidence="1" type="ORF">DFA_03469</name>
</gene>
<dbReference type="GeneID" id="14876829"/>
<dbReference type="AlphaFoldDB" id="F4PHN7"/>
<dbReference type="Proteomes" id="UP000007797">
    <property type="component" value="Unassembled WGS sequence"/>
</dbReference>